<dbReference type="SUPFAM" id="SSF55785">
    <property type="entry name" value="PYP-like sensor domain (PAS domain)"/>
    <property type="match status" value="2"/>
</dbReference>
<comment type="catalytic activity">
    <reaction evidence="1">
        <text>ATP + protein L-histidine = ADP + protein N-phospho-L-histidine.</text>
        <dbReference type="EC" id="2.7.13.3"/>
    </reaction>
</comment>
<dbReference type="PRINTS" id="PR00344">
    <property type="entry name" value="BCTRLSENSOR"/>
</dbReference>
<dbReference type="InterPro" id="IPR036097">
    <property type="entry name" value="HisK_dim/P_sf"/>
</dbReference>
<dbReference type="OrthoDB" id="9797304at2"/>
<dbReference type="PANTHER" id="PTHR43711">
    <property type="entry name" value="TWO-COMPONENT HISTIDINE KINASE"/>
    <property type="match status" value="1"/>
</dbReference>
<protein>
    <recommendedName>
        <fullName evidence="2">histidine kinase</fullName>
        <ecNumber evidence="2">2.7.13.3</ecNumber>
    </recommendedName>
</protein>
<evidence type="ECO:0000256" key="4">
    <source>
        <dbReference type="ARBA" id="ARBA00022679"/>
    </source>
</evidence>
<accession>A0A162LU68</accession>
<dbReference type="CDD" id="cd00082">
    <property type="entry name" value="HisKA"/>
    <property type="match status" value="1"/>
</dbReference>
<gene>
    <name evidence="8" type="ORF">AUP44_21620</name>
</gene>
<dbReference type="Pfam" id="PF02518">
    <property type="entry name" value="HATPase_c"/>
    <property type="match status" value="1"/>
</dbReference>
<reference evidence="8 9" key="1">
    <citation type="submission" date="2015-12" db="EMBL/GenBank/DDBJ databases">
        <title>Genome sequence of Tistrella mobilis MCCC 1A02139.</title>
        <authorList>
            <person name="Lu L."/>
            <person name="Lai Q."/>
            <person name="Shao Z."/>
            <person name="Qian P."/>
        </authorList>
    </citation>
    <scope>NUCLEOTIDE SEQUENCE [LARGE SCALE GENOMIC DNA]</scope>
    <source>
        <strain evidence="8 9">MCCC 1A02139</strain>
    </source>
</reference>
<dbReference type="PANTHER" id="PTHR43711:SF1">
    <property type="entry name" value="HISTIDINE KINASE 1"/>
    <property type="match status" value="1"/>
</dbReference>
<evidence type="ECO:0000313" key="9">
    <source>
        <dbReference type="Proteomes" id="UP000075787"/>
    </source>
</evidence>
<dbReference type="InterPro" id="IPR003594">
    <property type="entry name" value="HATPase_dom"/>
</dbReference>
<comment type="caution">
    <text evidence="8">The sequence shown here is derived from an EMBL/GenBank/DDBJ whole genome shotgun (WGS) entry which is preliminary data.</text>
</comment>
<keyword evidence="3" id="KW-0597">Phosphoprotein</keyword>
<evidence type="ECO:0000256" key="6">
    <source>
        <dbReference type="ARBA" id="ARBA00023012"/>
    </source>
</evidence>
<dbReference type="CDD" id="cd00075">
    <property type="entry name" value="HATPase"/>
    <property type="match status" value="1"/>
</dbReference>
<dbReference type="GO" id="GO:0000155">
    <property type="term" value="F:phosphorelay sensor kinase activity"/>
    <property type="evidence" value="ECO:0007669"/>
    <property type="project" value="InterPro"/>
</dbReference>
<evidence type="ECO:0000259" key="7">
    <source>
        <dbReference type="PROSITE" id="PS50109"/>
    </source>
</evidence>
<dbReference type="AlphaFoldDB" id="A0A162LU68"/>
<feature type="domain" description="Histidine kinase" evidence="7">
    <location>
        <begin position="451"/>
        <end position="676"/>
    </location>
</feature>
<dbReference type="InterPro" id="IPR004358">
    <property type="entry name" value="Sig_transdc_His_kin-like_C"/>
</dbReference>
<dbReference type="InterPro" id="IPR000014">
    <property type="entry name" value="PAS"/>
</dbReference>
<dbReference type="InterPro" id="IPR005467">
    <property type="entry name" value="His_kinase_dom"/>
</dbReference>
<dbReference type="RefSeq" id="WP_062761771.1">
    <property type="nucleotide sequence ID" value="NZ_CP121045.1"/>
</dbReference>
<dbReference type="SMART" id="SM00091">
    <property type="entry name" value="PAS"/>
    <property type="match status" value="2"/>
</dbReference>
<dbReference type="Gene3D" id="1.10.287.130">
    <property type="match status" value="1"/>
</dbReference>
<evidence type="ECO:0000256" key="3">
    <source>
        <dbReference type="ARBA" id="ARBA00022553"/>
    </source>
</evidence>
<dbReference type="Gene3D" id="3.30.565.10">
    <property type="entry name" value="Histidine kinase-like ATPase, C-terminal domain"/>
    <property type="match status" value="1"/>
</dbReference>
<dbReference type="Gene3D" id="3.30.450.20">
    <property type="entry name" value="PAS domain"/>
    <property type="match status" value="2"/>
</dbReference>
<proteinExistence type="predicted"/>
<organism evidence="8 9">
    <name type="scientific">Tistrella mobilis</name>
    <dbReference type="NCBI Taxonomy" id="171437"/>
    <lineage>
        <taxon>Bacteria</taxon>
        <taxon>Pseudomonadati</taxon>
        <taxon>Pseudomonadota</taxon>
        <taxon>Alphaproteobacteria</taxon>
        <taxon>Geminicoccales</taxon>
        <taxon>Geminicoccaceae</taxon>
        <taxon>Tistrella</taxon>
    </lineage>
</organism>
<dbReference type="Proteomes" id="UP000075787">
    <property type="component" value="Unassembled WGS sequence"/>
</dbReference>
<dbReference type="SUPFAM" id="SSF47384">
    <property type="entry name" value="Homodimeric domain of signal transducing histidine kinase"/>
    <property type="match status" value="1"/>
</dbReference>
<keyword evidence="5" id="KW-0418">Kinase</keyword>
<dbReference type="InterPro" id="IPR050736">
    <property type="entry name" value="Sensor_HK_Regulatory"/>
</dbReference>
<evidence type="ECO:0000256" key="1">
    <source>
        <dbReference type="ARBA" id="ARBA00000085"/>
    </source>
</evidence>
<dbReference type="SUPFAM" id="SSF55874">
    <property type="entry name" value="ATPase domain of HSP90 chaperone/DNA topoisomerase II/histidine kinase"/>
    <property type="match status" value="1"/>
</dbReference>
<sequence length="692" mass="75242">MDPIVVAAVMTALSAGLAVYAVRLRARGRAVADRLQSAERELAAERRAHEAAAVAAETASARADAATALLDALPLPVWWRDISGAIDGHNAAFDAFQLGDDGHERPEFANRALIAQARALARTARDRGLPMRERRAVVTDGVRRVYEILEIPPGTDRPAVGLALDATALAEAEAAMERVEAGYIEAFESVTSGIAVFGADMRLTFWNGAFARLWHLDAAFLDQRPREGELLERLRESRRLPEVVNFPAWKRDRLALYTSLFAPMEELVHLPDGRTLHVIIAPHRQGGLVHIYEDVSDRLALERSYNTLIAVQRATIDALAEGLAVFRSDGRLGLANQTFARLLEARPDQVSIETPLGQLLDAARPLATRADDLELVRQVVDEALVERRRGEMTLELAGDRFFSIAATPLPDGAALVSLADVTDTIRVERALRDKAAALAEADRLKSEFVAHVSYELRTPLNSVIGFAQLLASEMAGPLNLRQRGYAEDIVHASEHLLVLINDMIDLASIDAGDVTLNRRPVDVCQLLRSVADLARQRAKAASVSIDLDCPPECGTIDADGLRLRQALYNLLGNALRFTPVDTRVLMAAEARPADPAAGLPSVVAITISDQGPGIPEDEREQVFERFWRRRRGERKAGVGLGLPLARSLIELHGGRIRIDDAPGGGARITCFLPVQAPPAALPSTGQQTEIPA</sequence>
<dbReference type="PROSITE" id="PS50109">
    <property type="entry name" value="HIS_KIN"/>
    <property type="match status" value="1"/>
</dbReference>
<evidence type="ECO:0000313" key="8">
    <source>
        <dbReference type="EMBL" id="KYO57075.1"/>
    </source>
</evidence>
<dbReference type="InterPro" id="IPR035965">
    <property type="entry name" value="PAS-like_dom_sf"/>
</dbReference>
<dbReference type="Pfam" id="PF00512">
    <property type="entry name" value="HisKA"/>
    <property type="match status" value="1"/>
</dbReference>
<name>A0A162LU68_9PROT</name>
<dbReference type="InterPro" id="IPR003661">
    <property type="entry name" value="HisK_dim/P_dom"/>
</dbReference>
<keyword evidence="6" id="KW-0902">Two-component regulatory system</keyword>
<dbReference type="InterPro" id="IPR036890">
    <property type="entry name" value="HATPase_C_sf"/>
</dbReference>
<dbReference type="SMART" id="SM00388">
    <property type="entry name" value="HisKA"/>
    <property type="match status" value="1"/>
</dbReference>
<evidence type="ECO:0000256" key="5">
    <source>
        <dbReference type="ARBA" id="ARBA00022777"/>
    </source>
</evidence>
<keyword evidence="4" id="KW-0808">Transferase</keyword>
<dbReference type="Pfam" id="PF12860">
    <property type="entry name" value="PAS_7"/>
    <property type="match status" value="2"/>
</dbReference>
<dbReference type="EC" id="2.7.13.3" evidence="2"/>
<evidence type="ECO:0000256" key="2">
    <source>
        <dbReference type="ARBA" id="ARBA00012438"/>
    </source>
</evidence>
<dbReference type="SMART" id="SM00387">
    <property type="entry name" value="HATPase_c"/>
    <property type="match status" value="1"/>
</dbReference>
<dbReference type="EMBL" id="LPZR01000034">
    <property type="protein sequence ID" value="KYO57075.1"/>
    <property type="molecule type" value="Genomic_DNA"/>
</dbReference>
<dbReference type="GeneID" id="97239988"/>